<dbReference type="Pfam" id="PF04203">
    <property type="entry name" value="Sortase"/>
    <property type="match status" value="1"/>
</dbReference>
<accession>A0A1F6B3U8</accession>
<dbReference type="SUPFAM" id="SSF63817">
    <property type="entry name" value="Sortase"/>
    <property type="match status" value="1"/>
</dbReference>
<dbReference type="NCBIfam" id="TIGR01076">
    <property type="entry name" value="sortase_fam"/>
    <property type="match status" value="1"/>
</dbReference>
<comment type="caution">
    <text evidence="3">The sequence shown here is derived from an EMBL/GenBank/DDBJ whole genome shotgun (WGS) entry which is preliminary data.</text>
</comment>
<dbReference type="Gene3D" id="2.40.260.10">
    <property type="entry name" value="Sortase"/>
    <property type="match status" value="1"/>
</dbReference>
<evidence type="ECO:0000256" key="1">
    <source>
        <dbReference type="ARBA" id="ARBA00022801"/>
    </source>
</evidence>
<dbReference type="EMBL" id="MFJX01000010">
    <property type="protein sequence ID" value="OGG31483.1"/>
    <property type="molecule type" value="Genomic_DNA"/>
</dbReference>
<feature type="transmembrane region" description="Helical" evidence="2">
    <location>
        <begin position="21"/>
        <end position="43"/>
    </location>
</feature>
<evidence type="ECO:0000313" key="3">
    <source>
        <dbReference type="EMBL" id="OGG31483.1"/>
    </source>
</evidence>
<dbReference type="InterPro" id="IPR005754">
    <property type="entry name" value="Sortase"/>
</dbReference>
<dbReference type="GO" id="GO:0016787">
    <property type="term" value="F:hydrolase activity"/>
    <property type="evidence" value="ECO:0007669"/>
    <property type="project" value="UniProtKB-KW"/>
</dbReference>
<sequence>MPLYQYVKAPPTVYRPRRGKLGTSVALMGIGAGILIWVLWPILSFAVVSDSIFSKTITPISDAPAARAASLSTVAYAASPTDGLVAPVNTDFTNANTWYPTAPQKRVSPEVNTYVLSIPKLRIKNAQVIIGGDDLSTSLIHYGGTGLPGQYGTTVVFGHSTLPQFYSPTNYKTIFSLLPTLKIGDDIFITYDGVLYRYVIYEMVVLDPTDLTVLEQRFDDSYLTLVTCVPPGTYWKRLNMKAKLSSI</sequence>
<name>A0A1F6B3U8_9BACT</name>
<protein>
    <recommendedName>
        <fullName evidence="5">Sortase</fullName>
    </recommendedName>
</protein>
<dbReference type="AlphaFoldDB" id="A0A1F6B3U8"/>
<keyword evidence="1" id="KW-0378">Hydrolase</keyword>
<proteinExistence type="predicted"/>
<evidence type="ECO:0000313" key="4">
    <source>
        <dbReference type="Proteomes" id="UP000176450"/>
    </source>
</evidence>
<keyword evidence="2" id="KW-0812">Transmembrane</keyword>
<evidence type="ECO:0000256" key="2">
    <source>
        <dbReference type="SAM" id="Phobius"/>
    </source>
</evidence>
<dbReference type="InterPro" id="IPR023365">
    <property type="entry name" value="Sortase_dom-sf"/>
</dbReference>
<evidence type="ECO:0008006" key="5">
    <source>
        <dbReference type="Google" id="ProtNLM"/>
    </source>
</evidence>
<reference evidence="3 4" key="1">
    <citation type="journal article" date="2016" name="Nat. Commun.">
        <title>Thousands of microbial genomes shed light on interconnected biogeochemical processes in an aquifer system.</title>
        <authorList>
            <person name="Anantharaman K."/>
            <person name="Brown C.T."/>
            <person name="Hug L.A."/>
            <person name="Sharon I."/>
            <person name="Castelle C.J."/>
            <person name="Probst A.J."/>
            <person name="Thomas B.C."/>
            <person name="Singh A."/>
            <person name="Wilkins M.J."/>
            <person name="Karaoz U."/>
            <person name="Brodie E.L."/>
            <person name="Williams K.H."/>
            <person name="Hubbard S.S."/>
            <person name="Banfield J.F."/>
        </authorList>
    </citation>
    <scope>NUCLEOTIDE SEQUENCE [LARGE SCALE GENOMIC DNA]</scope>
</reference>
<keyword evidence="2" id="KW-1133">Transmembrane helix</keyword>
<keyword evidence="2" id="KW-0472">Membrane</keyword>
<gene>
    <name evidence="3" type="ORF">A3A63_01000</name>
</gene>
<organism evidence="3 4">
    <name type="scientific">Candidatus Gottesmanbacteria bacterium RIFCSPLOWO2_01_FULL_46_9</name>
    <dbReference type="NCBI Taxonomy" id="1798394"/>
    <lineage>
        <taxon>Bacteria</taxon>
        <taxon>Candidatus Gottesmaniibacteriota</taxon>
    </lineage>
</organism>
<dbReference type="Proteomes" id="UP000176450">
    <property type="component" value="Unassembled WGS sequence"/>
</dbReference>